<dbReference type="HAMAP" id="MF_01328_B">
    <property type="entry name" value="Ribosomal_uL4_B"/>
    <property type="match status" value="1"/>
</dbReference>
<comment type="subunit">
    <text evidence="2">Part of the 50S ribosomal subunit.</text>
</comment>
<dbReference type="InterPro" id="IPR002136">
    <property type="entry name" value="Ribosomal_uL4"/>
</dbReference>
<comment type="similarity">
    <text evidence="1">Belongs to the universal ribosomal protein uL4 family.</text>
</comment>
<dbReference type="GO" id="GO:1990904">
    <property type="term" value="C:ribonucleoprotein complex"/>
    <property type="evidence" value="ECO:0007669"/>
    <property type="project" value="UniProtKB-KW"/>
</dbReference>
<dbReference type="AlphaFoldDB" id="A0A9D1N880"/>
<dbReference type="InterPro" id="IPR013005">
    <property type="entry name" value="Ribosomal_uL4-like"/>
</dbReference>
<evidence type="ECO:0000256" key="5">
    <source>
        <dbReference type="ARBA" id="ARBA00035244"/>
    </source>
</evidence>
<evidence type="ECO:0000256" key="4">
    <source>
        <dbReference type="ARBA" id="ARBA00023274"/>
    </source>
</evidence>
<dbReference type="Gene3D" id="3.40.1370.10">
    <property type="match status" value="1"/>
</dbReference>
<dbReference type="Pfam" id="PF00573">
    <property type="entry name" value="Ribosomal_L4"/>
    <property type="match status" value="1"/>
</dbReference>
<dbReference type="GO" id="GO:0003735">
    <property type="term" value="F:structural constituent of ribosome"/>
    <property type="evidence" value="ECO:0007669"/>
    <property type="project" value="InterPro"/>
</dbReference>
<organism evidence="8 9">
    <name type="scientific">Candidatus Limadaptatus stercoripullorum</name>
    <dbReference type="NCBI Taxonomy" id="2840846"/>
    <lineage>
        <taxon>Bacteria</taxon>
        <taxon>Bacillati</taxon>
        <taxon>Bacillota</taxon>
        <taxon>Clostridia</taxon>
        <taxon>Eubacteriales</taxon>
        <taxon>Candidatus Limadaptatus</taxon>
    </lineage>
</organism>
<evidence type="ECO:0000256" key="6">
    <source>
        <dbReference type="ARBA" id="ARBA00035462"/>
    </source>
</evidence>
<dbReference type="GO" id="GO:0006412">
    <property type="term" value="P:translation"/>
    <property type="evidence" value="ECO:0007669"/>
    <property type="project" value="InterPro"/>
</dbReference>
<dbReference type="NCBIfam" id="TIGR03953">
    <property type="entry name" value="rplD_bact"/>
    <property type="match status" value="1"/>
</dbReference>
<dbReference type="PANTHER" id="PTHR10746">
    <property type="entry name" value="50S RIBOSOMAL PROTEIN L4"/>
    <property type="match status" value="1"/>
</dbReference>
<evidence type="ECO:0000313" key="8">
    <source>
        <dbReference type="EMBL" id="HIU98273.1"/>
    </source>
</evidence>
<gene>
    <name evidence="8" type="primary">rplD</name>
    <name evidence="8" type="ORF">IAC73_00310</name>
</gene>
<comment type="caution">
    <text evidence="8">The sequence shown here is derived from an EMBL/GenBank/DDBJ whole genome shotgun (WGS) entry which is preliminary data.</text>
</comment>
<feature type="non-terminal residue" evidence="8">
    <location>
        <position position="1"/>
    </location>
</feature>
<accession>A0A9D1N880</accession>
<reference evidence="8" key="2">
    <citation type="journal article" date="2021" name="PeerJ">
        <title>Extensive microbial diversity within the chicken gut microbiome revealed by metagenomics and culture.</title>
        <authorList>
            <person name="Gilroy R."/>
            <person name="Ravi A."/>
            <person name="Getino M."/>
            <person name="Pursley I."/>
            <person name="Horton D.L."/>
            <person name="Alikhan N.F."/>
            <person name="Baker D."/>
            <person name="Gharbi K."/>
            <person name="Hall N."/>
            <person name="Watson M."/>
            <person name="Adriaenssens E.M."/>
            <person name="Foster-Nyarko E."/>
            <person name="Jarju S."/>
            <person name="Secka A."/>
            <person name="Antonio M."/>
            <person name="Oren A."/>
            <person name="Chaudhuri R.R."/>
            <person name="La Ragione R."/>
            <person name="Hildebrand F."/>
            <person name="Pallen M.J."/>
        </authorList>
    </citation>
    <scope>NUCLEOTIDE SEQUENCE</scope>
    <source>
        <strain evidence="8">10406</strain>
    </source>
</reference>
<dbReference type="InterPro" id="IPR023574">
    <property type="entry name" value="Ribosomal_uL4_dom_sf"/>
</dbReference>
<name>A0A9D1N880_9FIRM</name>
<proteinExistence type="inferred from homology"/>
<protein>
    <recommendedName>
        <fullName evidence="5">Large ribosomal subunit protein uL4</fullName>
    </recommendedName>
    <alternativeName>
        <fullName evidence="6">50S ribosomal protein L4</fullName>
    </alternativeName>
</protein>
<evidence type="ECO:0000256" key="1">
    <source>
        <dbReference type="ARBA" id="ARBA00010528"/>
    </source>
</evidence>
<dbReference type="Proteomes" id="UP000886857">
    <property type="component" value="Unassembled WGS sequence"/>
</dbReference>
<feature type="region of interest" description="Disordered" evidence="7">
    <location>
        <begin position="14"/>
        <end position="43"/>
    </location>
</feature>
<evidence type="ECO:0000256" key="3">
    <source>
        <dbReference type="ARBA" id="ARBA00022980"/>
    </source>
</evidence>
<evidence type="ECO:0000256" key="2">
    <source>
        <dbReference type="ARBA" id="ARBA00011838"/>
    </source>
</evidence>
<keyword evidence="4" id="KW-0687">Ribonucleoprotein</keyword>
<evidence type="ECO:0000256" key="7">
    <source>
        <dbReference type="SAM" id="MobiDB-lite"/>
    </source>
</evidence>
<reference evidence="8" key="1">
    <citation type="submission" date="2020-10" db="EMBL/GenBank/DDBJ databases">
        <authorList>
            <person name="Gilroy R."/>
        </authorList>
    </citation>
    <scope>NUCLEOTIDE SEQUENCE</scope>
    <source>
        <strain evidence="8">10406</strain>
    </source>
</reference>
<keyword evidence="3 8" id="KW-0689">Ribosomal protein</keyword>
<dbReference type="PANTHER" id="PTHR10746:SF6">
    <property type="entry name" value="LARGE RIBOSOMAL SUBUNIT PROTEIN UL4M"/>
    <property type="match status" value="1"/>
</dbReference>
<evidence type="ECO:0000313" key="9">
    <source>
        <dbReference type="Proteomes" id="UP000886857"/>
    </source>
</evidence>
<dbReference type="SUPFAM" id="SSF52166">
    <property type="entry name" value="Ribosomal protein L4"/>
    <property type="match status" value="1"/>
</dbReference>
<sequence length="172" mass="18591">VVVAQLANKRQGTMSALTRSEVRGGGAKPYRQKGTGRARQGSLVAPQHTGGGVVFAKKPRDFSQKINKNMKRAAFCSALSEKIRQQQVVVLDKFALAEPKTKLVAETVDALGLAGRTLFVVESYDEAALRASRNIPTVSLEEVRLLSVYDIVAARNIVITKGAIKKIEEAAE</sequence>
<dbReference type="EMBL" id="DVOE01000002">
    <property type="protein sequence ID" value="HIU98273.1"/>
    <property type="molecule type" value="Genomic_DNA"/>
</dbReference>
<dbReference type="GO" id="GO:0005840">
    <property type="term" value="C:ribosome"/>
    <property type="evidence" value="ECO:0007669"/>
    <property type="project" value="UniProtKB-KW"/>
</dbReference>